<proteinExistence type="predicted"/>
<sequence length="57" mass="6212">MITMVVVMFLPFLAFPVAMTVVVSVPMPANDNWCLGDHYGGRRADIDVYVNCIGHAG</sequence>
<evidence type="ECO:0000313" key="2">
    <source>
        <dbReference type="Proteomes" id="UP000674425"/>
    </source>
</evidence>
<organism evidence="1 2">
    <name type="scientific">Paraburkholderia aspalathi</name>
    <dbReference type="NCBI Taxonomy" id="1324617"/>
    <lineage>
        <taxon>Bacteria</taxon>
        <taxon>Pseudomonadati</taxon>
        <taxon>Pseudomonadota</taxon>
        <taxon>Betaproteobacteria</taxon>
        <taxon>Burkholderiales</taxon>
        <taxon>Burkholderiaceae</taxon>
        <taxon>Paraburkholderia</taxon>
    </lineage>
</organism>
<accession>A0ABM8RU66</accession>
<dbReference type="Proteomes" id="UP000674425">
    <property type="component" value="Unassembled WGS sequence"/>
</dbReference>
<dbReference type="EMBL" id="CAJNAU010000033">
    <property type="protein sequence ID" value="CAE6771991.1"/>
    <property type="molecule type" value="Genomic_DNA"/>
</dbReference>
<keyword evidence="2" id="KW-1185">Reference proteome</keyword>
<evidence type="ECO:0000313" key="1">
    <source>
        <dbReference type="EMBL" id="CAE6771991.1"/>
    </source>
</evidence>
<comment type="caution">
    <text evidence="1">The sequence shown here is derived from an EMBL/GenBank/DDBJ whole genome shotgun (WGS) entry which is preliminary data.</text>
</comment>
<protein>
    <submittedName>
        <fullName evidence="1">Uncharacterized protein</fullName>
    </submittedName>
</protein>
<gene>
    <name evidence="1" type="ORF">R69658_03669</name>
</gene>
<reference evidence="1 2" key="1">
    <citation type="submission" date="2021-02" db="EMBL/GenBank/DDBJ databases">
        <authorList>
            <person name="Vanwijnsberghe S."/>
        </authorList>
    </citation>
    <scope>NUCLEOTIDE SEQUENCE [LARGE SCALE GENOMIC DNA]</scope>
    <source>
        <strain evidence="1 2">R-69658</strain>
    </source>
</reference>
<name>A0ABM8RU66_9BURK</name>